<protein>
    <submittedName>
        <fullName evidence="1">Uncharacterized protein</fullName>
    </submittedName>
</protein>
<organism evidence="1 2">
    <name type="scientific">Caerostris extrusa</name>
    <name type="common">Bark spider</name>
    <name type="synonym">Caerostris bankana</name>
    <dbReference type="NCBI Taxonomy" id="172846"/>
    <lineage>
        <taxon>Eukaryota</taxon>
        <taxon>Metazoa</taxon>
        <taxon>Ecdysozoa</taxon>
        <taxon>Arthropoda</taxon>
        <taxon>Chelicerata</taxon>
        <taxon>Arachnida</taxon>
        <taxon>Araneae</taxon>
        <taxon>Araneomorphae</taxon>
        <taxon>Entelegynae</taxon>
        <taxon>Araneoidea</taxon>
        <taxon>Araneidae</taxon>
        <taxon>Caerostris</taxon>
    </lineage>
</organism>
<comment type="caution">
    <text evidence="1">The sequence shown here is derived from an EMBL/GenBank/DDBJ whole genome shotgun (WGS) entry which is preliminary data.</text>
</comment>
<dbReference type="Proteomes" id="UP001054945">
    <property type="component" value="Unassembled WGS sequence"/>
</dbReference>
<sequence>MCFLDAYTLVSRRQCQCEMLMSRHIYVDMRSLYSSPERVSRNNPVSRHICQSETFRDAYVDVRRLYSSPGNSIDERRLCFETLLQNALSKSASSHHD</sequence>
<evidence type="ECO:0000313" key="1">
    <source>
        <dbReference type="EMBL" id="GIY78732.1"/>
    </source>
</evidence>
<reference evidence="1 2" key="1">
    <citation type="submission" date="2021-06" db="EMBL/GenBank/DDBJ databases">
        <title>Caerostris extrusa draft genome.</title>
        <authorList>
            <person name="Kono N."/>
            <person name="Arakawa K."/>
        </authorList>
    </citation>
    <scope>NUCLEOTIDE SEQUENCE [LARGE SCALE GENOMIC DNA]</scope>
</reference>
<dbReference type="EMBL" id="BPLR01015788">
    <property type="protein sequence ID" value="GIY78732.1"/>
    <property type="molecule type" value="Genomic_DNA"/>
</dbReference>
<gene>
    <name evidence="1" type="ORF">CEXT_507241</name>
</gene>
<keyword evidence="2" id="KW-1185">Reference proteome</keyword>
<proteinExistence type="predicted"/>
<accession>A0AAV4W7I9</accession>
<evidence type="ECO:0000313" key="2">
    <source>
        <dbReference type="Proteomes" id="UP001054945"/>
    </source>
</evidence>
<dbReference type="AlphaFoldDB" id="A0AAV4W7I9"/>
<name>A0AAV4W7I9_CAEEX</name>